<keyword evidence="3" id="KW-0378">Hydrolase</keyword>
<dbReference type="Pfam" id="PF00723">
    <property type="entry name" value="Glyco_hydro_15"/>
    <property type="match status" value="2"/>
</dbReference>
<gene>
    <name evidence="3" type="ORF">ACFP3V_08905</name>
</gene>
<dbReference type="InterPro" id="IPR045582">
    <property type="entry name" value="Trehalase-like_N"/>
</dbReference>
<dbReference type="InterPro" id="IPR008928">
    <property type="entry name" value="6-hairpin_glycosidase_sf"/>
</dbReference>
<dbReference type="EMBL" id="JBHSQJ010000031">
    <property type="protein sequence ID" value="MFC5907338.1"/>
    <property type="molecule type" value="Genomic_DNA"/>
</dbReference>
<feature type="domain" description="GH15-like" evidence="1">
    <location>
        <begin position="217"/>
        <end position="533"/>
    </location>
</feature>
<protein>
    <submittedName>
        <fullName evidence="3">Glycoside hydrolase family 15 protein</fullName>
    </submittedName>
</protein>
<evidence type="ECO:0000313" key="4">
    <source>
        <dbReference type="Proteomes" id="UP001596174"/>
    </source>
</evidence>
<name>A0ABW1FZ68_9ACTN</name>
<evidence type="ECO:0000259" key="2">
    <source>
        <dbReference type="Pfam" id="PF19291"/>
    </source>
</evidence>
<dbReference type="GO" id="GO:0016787">
    <property type="term" value="F:hydrolase activity"/>
    <property type="evidence" value="ECO:0007669"/>
    <property type="project" value="UniProtKB-KW"/>
</dbReference>
<dbReference type="InterPro" id="IPR011613">
    <property type="entry name" value="GH15-like"/>
</dbReference>
<dbReference type="Proteomes" id="UP001596174">
    <property type="component" value="Unassembled WGS sequence"/>
</dbReference>
<dbReference type="InterPro" id="IPR012341">
    <property type="entry name" value="6hp_glycosidase-like_sf"/>
</dbReference>
<dbReference type="PANTHER" id="PTHR31616:SF0">
    <property type="entry name" value="GLUCAN 1,4-ALPHA-GLUCOSIDASE"/>
    <property type="match status" value="1"/>
</dbReference>
<evidence type="ECO:0000313" key="3">
    <source>
        <dbReference type="EMBL" id="MFC5907338.1"/>
    </source>
</evidence>
<dbReference type="SUPFAM" id="SSF48208">
    <property type="entry name" value="Six-hairpin glycosidases"/>
    <property type="match status" value="1"/>
</dbReference>
<accession>A0ABW1FZ68</accession>
<proteinExistence type="predicted"/>
<keyword evidence="4" id="KW-1185">Reference proteome</keyword>
<dbReference type="Pfam" id="PF19291">
    <property type="entry name" value="TREH_N"/>
    <property type="match status" value="1"/>
</dbReference>
<sequence length="599" mass="67054">MPGRIEDYALIGDLQTAALVGRDGSIDWLCLPRFDSPSCFAALLGGDEHGHWRLSPVGSGARPTRRYIGNSLVLETVWETPTGSCRVIDFMPQRDRTPDVMRIVEGISGTVRMTGELRLRFDYARIIPWVRRTDHHRVAVAGPDAVWLRAGPGVRTKGQDFAHFAEFTVHEGERHPFVLSWRPSHLTQPPRQDPDQALAATLADWEKWASQCTYEGPDRDLVLRSLIILKALTYEPTGGIVAAVTAGLPEQIGGERNWDYRFCWLRDSTMTLGALLRAGFRDEAEAWHDWLLRAIAGDPADLQTMYGVAGERRLPEIAADWLPGYESSRPVRFGNAAVNQLQLDVYGEVLDTLYLAHCHGITMERHVWGLVRKLLEYLEEHWSDPDEGLWEVRGPRRHFVHSKVMSWVAFDRAVRLAEETGLPGPVERWRELCGIIHADVCERGVDHERGVFTQYYGGKELDAATLFTVMTGFLPPSDPRVVNTVRAVRDELDEGGFVRRYSLPAEGTSAVDGLRGEEGAFLACSYWLATALLQIGEKEEAQDLFTRVSALANDLGMISEEWDAESGRQLGNTPQAFTHVALVDTAFQLAGHGRDPRIV</sequence>
<dbReference type="PANTHER" id="PTHR31616">
    <property type="entry name" value="TREHALASE"/>
    <property type="match status" value="1"/>
</dbReference>
<organism evidence="3 4">
    <name type="scientific">Streptacidiphilus monticola</name>
    <dbReference type="NCBI Taxonomy" id="2161674"/>
    <lineage>
        <taxon>Bacteria</taxon>
        <taxon>Bacillati</taxon>
        <taxon>Actinomycetota</taxon>
        <taxon>Actinomycetes</taxon>
        <taxon>Kitasatosporales</taxon>
        <taxon>Streptomycetaceae</taxon>
        <taxon>Streptacidiphilus</taxon>
    </lineage>
</organism>
<evidence type="ECO:0000259" key="1">
    <source>
        <dbReference type="Pfam" id="PF00723"/>
    </source>
</evidence>
<dbReference type="RefSeq" id="WP_380581653.1">
    <property type="nucleotide sequence ID" value="NZ_JBHSQJ010000031.1"/>
</dbReference>
<feature type="domain" description="GH15-like" evidence="1">
    <location>
        <begin position="539"/>
        <end position="586"/>
    </location>
</feature>
<reference evidence="4" key="1">
    <citation type="journal article" date="2019" name="Int. J. Syst. Evol. Microbiol.">
        <title>The Global Catalogue of Microorganisms (GCM) 10K type strain sequencing project: providing services to taxonomists for standard genome sequencing and annotation.</title>
        <authorList>
            <consortium name="The Broad Institute Genomics Platform"/>
            <consortium name="The Broad Institute Genome Sequencing Center for Infectious Disease"/>
            <person name="Wu L."/>
            <person name="Ma J."/>
        </authorList>
    </citation>
    <scope>NUCLEOTIDE SEQUENCE [LARGE SCALE GENOMIC DNA]</scope>
    <source>
        <strain evidence="4">JCM 4816</strain>
    </source>
</reference>
<comment type="caution">
    <text evidence="3">The sequence shown here is derived from an EMBL/GenBank/DDBJ whole genome shotgun (WGS) entry which is preliminary data.</text>
</comment>
<dbReference type="Gene3D" id="1.50.10.10">
    <property type="match status" value="1"/>
</dbReference>
<feature type="domain" description="Trehalase-like N-terminal" evidence="2">
    <location>
        <begin position="4"/>
        <end position="182"/>
    </location>
</feature>